<dbReference type="Pfam" id="PF00078">
    <property type="entry name" value="RVT_1"/>
    <property type="match status" value="1"/>
</dbReference>
<proteinExistence type="predicted"/>
<dbReference type="STRING" id="61819.ENSACIP00000013873"/>
<dbReference type="InterPro" id="IPR013087">
    <property type="entry name" value="Znf_C2H2_type"/>
</dbReference>
<reference evidence="4" key="1">
    <citation type="submission" date="2025-08" db="UniProtKB">
        <authorList>
            <consortium name="Ensembl"/>
        </authorList>
    </citation>
    <scope>IDENTIFICATION</scope>
</reference>
<keyword evidence="5" id="KW-1185">Reference proteome</keyword>
<keyword evidence="1" id="KW-0479">Metal-binding</keyword>
<keyword evidence="1" id="KW-0862">Zinc</keyword>
<evidence type="ECO:0000256" key="1">
    <source>
        <dbReference type="PROSITE-ProRule" id="PRU00042"/>
    </source>
</evidence>
<dbReference type="PANTHER" id="PTHR19446">
    <property type="entry name" value="REVERSE TRANSCRIPTASES"/>
    <property type="match status" value="1"/>
</dbReference>
<evidence type="ECO:0000259" key="3">
    <source>
        <dbReference type="PROSITE" id="PS50878"/>
    </source>
</evidence>
<dbReference type="PROSITE" id="PS50878">
    <property type="entry name" value="RT_POL"/>
    <property type="match status" value="1"/>
</dbReference>
<accession>A0A3Q0RVZ9</accession>
<sequence>SQPLPLRAPSMLLAECSAGVRSVYFEKIRVFKAGWSPEYRRRLPAFVSIGIRVPWTAQPCTVCNEQLTSMMRARNHFMQKHRVKTIWWICSKCAWPLRSPKSVAMHAGKCGPSAGVGHDSVGKFPCDVCHTSFATKRGLSYHQRRQHPQRYLACLGWRKAGGDGADKPLGRVGATGPSPPQPDLSFLRASPLVPPANPVLFPLRTSPKEVSKRLRKVIRLLSRFPKVQALLSAERMQQRRAVSGVKRSKIRAYRSLQRRYWRDRRGAARLILDGRDHIACDIEQKMIVSTYKGVWEEKERFISLGAFGELPLVDNDDFGGPFTPAEAKWAISKILPGSSPGPDGLTRGVILAWDPEGVRLAELFNVILLNGQLPNCLNRSHTTLIPKSFLPAKLSDISNWRPITIGSALCRAFSSVLNSRLSAMCGLHPGQRGFTRSPGCSQNLEKKSPLAIVFIDFAKAFDSVSHQHIAQVLERRGVDVLLRRLIKNLCAGCHTRIRTRNGESQPIQLQVGVKQGDPLSPFLFHLALDPLLRMLESMAMGFDVDGCKVSFLAFADDLVLVSDSWAGMQRNLDILEVFSDMTGLRVNPNKSHGFMIRKERRRYTLNDCYQWLFGGSPIPMVVVYLGMAVNPIKGILQPPVRETMSELLRRISVAPLKPTQHLQMSKTFALPRITYVADHSLAGQALLLPCDREIRTVVKRWLHLDHGTTDTETGALGSVSSLILERGNSKRLPPPRWRQQEFERWTRCRVQGVGVAAFKDDNTSNHWLCDLGSVGIRESEVTLFLKMRSNTLPTLPTRLSEVRNPGPDPVDITCRLCGREVESMRHLIRRCANLKDNWIKSHNKVCDFLAKEFKSCGWSVRRELRWPSDDGSTLAPDMVLLKGAEAVILDVMIRFEASVSGLADAAAAKPEKYKRLRPVIQRLKPSIRRIQSVPLEVRGKWYRKNGKLLMDMGITKAWVKQIAVILSRRAMIYMANMLKAYYRLLKLAGPGPFIPDR</sequence>
<dbReference type="Proteomes" id="UP000261340">
    <property type="component" value="Unplaced"/>
</dbReference>
<reference evidence="4" key="2">
    <citation type="submission" date="2025-09" db="UniProtKB">
        <authorList>
            <consortium name="Ensembl"/>
        </authorList>
    </citation>
    <scope>IDENTIFICATION</scope>
</reference>
<feature type="domain" description="C2H2-type" evidence="2">
    <location>
        <begin position="124"/>
        <end position="147"/>
    </location>
</feature>
<name>A0A3Q0RVZ9_AMPCI</name>
<feature type="domain" description="Reverse transcriptase" evidence="3">
    <location>
        <begin position="366"/>
        <end position="629"/>
    </location>
</feature>
<dbReference type="OMA" id="ACEVNIA"/>
<dbReference type="GO" id="GO:0008270">
    <property type="term" value="F:zinc ion binding"/>
    <property type="evidence" value="ECO:0007669"/>
    <property type="project" value="UniProtKB-KW"/>
</dbReference>
<evidence type="ECO:0000313" key="4">
    <source>
        <dbReference type="Ensembl" id="ENSACIP00000013873.1"/>
    </source>
</evidence>
<dbReference type="PROSITE" id="PS00028">
    <property type="entry name" value="ZINC_FINGER_C2H2_1"/>
    <property type="match status" value="1"/>
</dbReference>
<dbReference type="Gene3D" id="3.30.160.60">
    <property type="entry name" value="Classic Zinc Finger"/>
    <property type="match status" value="1"/>
</dbReference>
<evidence type="ECO:0000259" key="2">
    <source>
        <dbReference type="PROSITE" id="PS50157"/>
    </source>
</evidence>
<dbReference type="AlphaFoldDB" id="A0A3Q0RVZ9"/>
<dbReference type="Ensembl" id="ENSACIT00000014246.1">
    <property type="protein sequence ID" value="ENSACIP00000013873.1"/>
    <property type="gene ID" value="ENSACIG00000010787.1"/>
</dbReference>
<dbReference type="GeneTree" id="ENSGT00400000024060"/>
<dbReference type="InterPro" id="IPR043502">
    <property type="entry name" value="DNA/RNA_pol_sf"/>
</dbReference>
<evidence type="ECO:0000313" key="5">
    <source>
        <dbReference type="Proteomes" id="UP000261340"/>
    </source>
</evidence>
<dbReference type="PROSITE" id="PS50157">
    <property type="entry name" value="ZINC_FINGER_C2H2_2"/>
    <property type="match status" value="1"/>
</dbReference>
<organism evidence="4 5">
    <name type="scientific">Amphilophus citrinellus</name>
    <name type="common">Midas cichlid</name>
    <name type="synonym">Cichlasoma citrinellum</name>
    <dbReference type="NCBI Taxonomy" id="61819"/>
    <lineage>
        <taxon>Eukaryota</taxon>
        <taxon>Metazoa</taxon>
        <taxon>Chordata</taxon>
        <taxon>Craniata</taxon>
        <taxon>Vertebrata</taxon>
        <taxon>Euteleostomi</taxon>
        <taxon>Actinopterygii</taxon>
        <taxon>Neopterygii</taxon>
        <taxon>Teleostei</taxon>
        <taxon>Neoteleostei</taxon>
        <taxon>Acanthomorphata</taxon>
        <taxon>Ovalentaria</taxon>
        <taxon>Cichlomorphae</taxon>
        <taxon>Cichliformes</taxon>
        <taxon>Cichlidae</taxon>
        <taxon>New World cichlids</taxon>
        <taxon>Cichlasomatinae</taxon>
        <taxon>Heroini</taxon>
        <taxon>Amphilophus</taxon>
    </lineage>
</organism>
<dbReference type="InterPro" id="IPR000477">
    <property type="entry name" value="RT_dom"/>
</dbReference>
<keyword evidence="1" id="KW-0863">Zinc-finger</keyword>
<evidence type="ECO:0008006" key="6">
    <source>
        <dbReference type="Google" id="ProtNLM"/>
    </source>
</evidence>
<protein>
    <recommendedName>
        <fullName evidence="6">Reverse transcriptase domain-containing protein</fullName>
    </recommendedName>
</protein>
<dbReference type="SUPFAM" id="SSF56672">
    <property type="entry name" value="DNA/RNA polymerases"/>
    <property type="match status" value="1"/>
</dbReference>
<dbReference type="CDD" id="cd01650">
    <property type="entry name" value="RT_nLTR_like"/>
    <property type="match status" value="1"/>
</dbReference>
<dbReference type="SMART" id="SM00355">
    <property type="entry name" value="ZnF_C2H2"/>
    <property type="match status" value="2"/>
</dbReference>